<dbReference type="OrthoDB" id="5600002at2759"/>
<feature type="compositionally biased region" description="Low complexity" evidence="5">
    <location>
        <begin position="1"/>
        <end position="14"/>
    </location>
</feature>
<protein>
    <submittedName>
        <fullName evidence="6">Uncharacterized protein</fullName>
    </submittedName>
</protein>
<feature type="compositionally biased region" description="Pro residues" evidence="5">
    <location>
        <begin position="143"/>
        <end position="164"/>
    </location>
</feature>
<evidence type="ECO:0000313" key="6">
    <source>
        <dbReference type="EMBL" id="THG96865.1"/>
    </source>
</evidence>
<feature type="non-terminal residue" evidence="6">
    <location>
        <position position="208"/>
    </location>
</feature>
<feature type="region of interest" description="Disordered" evidence="5">
    <location>
        <begin position="1"/>
        <end position="24"/>
    </location>
</feature>
<keyword evidence="3" id="KW-0804">Transcription</keyword>
<organism evidence="6 7">
    <name type="scientific">Phellinidium pouzarii</name>
    <dbReference type="NCBI Taxonomy" id="167371"/>
    <lineage>
        <taxon>Eukaryota</taxon>
        <taxon>Fungi</taxon>
        <taxon>Dikarya</taxon>
        <taxon>Basidiomycota</taxon>
        <taxon>Agaricomycotina</taxon>
        <taxon>Agaricomycetes</taxon>
        <taxon>Hymenochaetales</taxon>
        <taxon>Hymenochaetaceae</taxon>
        <taxon>Phellinidium</taxon>
    </lineage>
</organism>
<evidence type="ECO:0000256" key="3">
    <source>
        <dbReference type="ARBA" id="ARBA00023163"/>
    </source>
</evidence>
<dbReference type="Pfam" id="PF08513">
    <property type="entry name" value="LisH"/>
    <property type="match status" value="1"/>
</dbReference>
<accession>A0A4S4KFD7</accession>
<evidence type="ECO:0000256" key="2">
    <source>
        <dbReference type="ARBA" id="ARBA00023015"/>
    </source>
</evidence>
<dbReference type="PANTHER" id="PTHR45093">
    <property type="entry name" value="TRANSCRIPTION ACTIVATOR MSS11"/>
    <property type="match status" value="1"/>
</dbReference>
<dbReference type="GO" id="GO:0005634">
    <property type="term" value="C:nucleus"/>
    <property type="evidence" value="ECO:0007669"/>
    <property type="project" value="UniProtKB-SubCell"/>
</dbReference>
<sequence length="208" mass="22648">MATASQQAQSAHTPSSDHHASDQDVQWDGDRMFNIYIWDYCTKRGYSKTARELAEEAKLSPNPRPPIDAKQGLLYEWWSVFWVLFSAKSSNSGSEDAMVYIQHHMTQRMQGQAPLSRALPNGVRQSIPGGAPMSGMSSAGASIPPPGSGPTPPSSGPSVHPAPPMQNGIHGPPSSTLSQHHLPQHQQQQQSHQHPQGQHQPQPHPLAQ</sequence>
<keyword evidence="4" id="KW-0539">Nucleus</keyword>
<feature type="compositionally biased region" description="Low complexity" evidence="5">
    <location>
        <begin position="126"/>
        <end position="142"/>
    </location>
</feature>
<evidence type="ECO:0000256" key="4">
    <source>
        <dbReference type="ARBA" id="ARBA00023242"/>
    </source>
</evidence>
<comment type="caution">
    <text evidence="6">The sequence shown here is derived from an EMBL/GenBank/DDBJ whole genome shotgun (WGS) entry which is preliminary data.</text>
</comment>
<gene>
    <name evidence="6" type="ORF">EW145_g7704</name>
</gene>
<dbReference type="InterPro" id="IPR006594">
    <property type="entry name" value="LisH"/>
</dbReference>
<dbReference type="Proteomes" id="UP000308199">
    <property type="component" value="Unassembled WGS sequence"/>
</dbReference>
<evidence type="ECO:0000313" key="7">
    <source>
        <dbReference type="Proteomes" id="UP000308199"/>
    </source>
</evidence>
<keyword evidence="2" id="KW-0805">Transcription regulation</keyword>
<keyword evidence="7" id="KW-1185">Reference proteome</keyword>
<reference evidence="6 7" key="1">
    <citation type="submission" date="2019-02" db="EMBL/GenBank/DDBJ databases">
        <title>Genome sequencing of the rare red list fungi Phellinidium pouzarii.</title>
        <authorList>
            <person name="Buettner E."/>
            <person name="Kellner H."/>
        </authorList>
    </citation>
    <scope>NUCLEOTIDE SEQUENCE [LARGE SCALE GENOMIC DNA]</scope>
    <source>
        <strain evidence="6 7">DSM 108285</strain>
    </source>
</reference>
<dbReference type="SMART" id="SM00667">
    <property type="entry name" value="LisH"/>
    <property type="match status" value="1"/>
</dbReference>
<dbReference type="AlphaFoldDB" id="A0A4S4KFD7"/>
<dbReference type="PANTHER" id="PTHR45093:SF2">
    <property type="entry name" value="LISH DOMAIN-CONTAINING PROTEIN"/>
    <property type="match status" value="1"/>
</dbReference>
<name>A0A4S4KFD7_9AGAM</name>
<proteinExistence type="predicted"/>
<feature type="region of interest" description="Disordered" evidence="5">
    <location>
        <begin position="119"/>
        <end position="208"/>
    </location>
</feature>
<dbReference type="PROSITE" id="PS50896">
    <property type="entry name" value="LISH"/>
    <property type="match status" value="1"/>
</dbReference>
<dbReference type="EMBL" id="SGPK01000844">
    <property type="protein sequence ID" value="THG96865.1"/>
    <property type="molecule type" value="Genomic_DNA"/>
</dbReference>
<evidence type="ECO:0000256" key="5">
    <source>
        <dbReference type="SAM" id="MobiDB-lite"/>
    </source>
</evidence>
<evidence type="ECO:0000256" key="1">
    <source>
        <dbReference type="ARBA" id="ARBA00004123"/>
    </source>
</evidence>
<comment type="subcellular location">
    <subcellularLocation>
        <location evidence="1">Nucleus</location>
    </subcellularLocation>
</comment>
<feature type="compositionally biased region" description="Low complexity" evidence="5">
    <location>
        <begin position="179"/>
        <end position="201"/>
    </location>
</feature>